<dbReference type="EMBL" id="JAUEPO010000001">
    <property type="protein sequence ID" value="KAK3336097.1"/>
    <property type="molecule type" value="Genomic_DNA"/>
</dbReference>
<organism evidence="2 3">
    <name type="scientific">Cercophora scortea</name>
    <dbReference type="NCBI Taxonomy" id="314031"/>
    <lineage>
        <taxon>Eukaryota</taxon>
        <taxon>Fungi</taxon>
        <taxon>Dikarya</taxon>
        <taxon>Ascomycota</taxon>
        <taxon>Pezizomycotina</taxon>
        <taxon>Sordariomycetes</taxon>
        <taxon>Sordariomycetidae</taxon>
        <taxon>Sordariales</taxon>
        <taxon>Lasiosphaeriaceae</taxon>
        <taxon>Cercophora</taxon>
    </lineage>
</organism>
<sequence length="275" mass="30194">MTSDGEWSRGGRWMHALHCLPGAWCWVGILGLCYDHIRPTMKGVSFFRFSFSIFLSSSGAESWCVVFSPGKLVSLCRRGRLYLGRSGTRWTIPSPPPFLRPPFLFLVLVLVAYVVFGSTTHTHTHTHTNLHPCTVLVDAFFFSGLGGRGAAACWVWLGAYPVGWYGTQPVAKEGRPRGRGKFTHTRPWPGPFRALLRFPANSPAELPGWNLFFFFGTTLFGRGAGRGGRRGLVVGILGQRSDAPKERGTATNCASGGISGAHNCIYLLVVFRAQT</sequence>
<reference evidence="2" key="1">
    <citation type="journal article" date="2023" name="Mol. Phylogenet. Evol.">
        <title>Genome-scale phylogeny and comparative genomics of the fungal order Sordariales.</title>
        <authorList>
            <person name="Hensen N."/>
            <person name="Bonometti L."/>
            <person name="Westerberg I."/>
            <person name="Brannstrom I.O."/>
            <person name="Guillou S."/>
            <person name="Cros-Aarteil S."/>
            <person name="Calhoun S."/>
            <person name="Haridas S."/>
            <person name="Kuo A."/>
            <person name="Mondo S."/>
            <person name="Pangilinan J."/>
            <person name="Riley R."/>
            <person name="LaButti K."/>
            <person name="Andreopoulos B."/>
            <person name="Lipzen A."/>
            <person name="Chen C."/>
            <person name="Yan M."/>
            <person name="Daum C."/>
            <person name="Ng V."/>
            <person name="Clum A."/>
            <person name="Steindorff A."/>
            <person name="Ohm R.A."/>
            <person name="Martin F."/>
            <person name="Silar P."/>
            <person name="Natvig D.O."/>
            <person name="Lalanne C."/>
            <person name="Gautier V."/>
            <person name="Ament-Velasquez S.L."/>
            <person name="Kruys A."/>
            <person name="Hutchinson M.I."/>
            <person name="Powell A.J."/>
            <person name="Barry K."/>
            <person name="Miller A.N."/>
            <person name="Grigoriev I.V."/>
            <person name="Debuchy R."/>
            <person name="Gladieux P."/>
            <person name="Hiltunen Thoren M."/>
            <person name="Johannesson H."/>
        </authorList>
    </citation>
    <scope>NUCLEOTIDE SEQUENCE</scope>
    <source>
        <strain evidence="2">SMH4131-1</strain>
    </source>
</reference>
<keyword evidence="3" id="KW-1185">Reference proteome</keyword>
<evidence type="ECO:0000313" key="2">
    <source>
        <dbReference type="EMBL" id="KAK3336097.1"/>
    </source>
</evidence>
<proteinExistence type="predicted"/>
<keyword evidence="1" id="KW-1133">Transmembrane helix</keyword>
<dbReference type="AlphaFoldDB" id="A0AAE0J354"/>
<name>A0AAE0J354_9PEZI</name>
<gene>
    <name evidence="2" type="ORF">B0T19DRAFT_28135</name>
</gene>
<keyword evidence="1" id="KW-0812">Transmembrane</keyword>
<reference evidence="2" key="2">
    <citation type="submission" date="2023-06" db="EMBL/GenBank/DDBJ databases">
        <authorList>
            <consortium name="Lawrence Berkeley National Laboratory"/>
            <person name="Haridas S."/>
            <person name="Hensen N."/>
            <person name="Bonometti L."/>
            <person name="Westerberg I."/>
            <person name="Brannstrom I.O."/>
            <person name="Guillou S."/>
            <person name="Cros-Aarteil S."/>
            <person name="Calhoun S."/>
            <person name="Kuo A."/>
            <person name="Mondo S."/>
            <person name="Pangilinan J."/>
            <person name="Riley R."/>
            <person name="Labutti K."/>
            <person name="Andreopoulos B."/>
            <person name="Lipzen A."/>
            <person name="Chen C."/>
            <person name="Yanf M."/>
            <person name="Daum C."/>
            <person name="Ng V."/>
            <person name="Clum A."/>
            <person name="Steindorff A."/>
            <person name="Ohm R."/>
            <person name="Martin F."/>
            <person name="Silar P."/>
            <person name="Natvig D."/>
            <person name="Lalanne C."/>
            <person name="Gautier V."/>
            <person name="Ament-Velasquez S.L."/>
            <person name="Kruys A."/>
            <person name="Hutchinson M.I."/>
            <person name="Powell A.J."/>
            <person name="Barry K."/>
            <person name="Miller A.N."/>
            <person name="Grigoriev I.V."/>
            <person name="Debuchy R."/>
            <person name="Gladieux P."/>
            <person name="Thoren M.H."/>
            <person name="Johannesson H."/>
        </authorList>
    </citation>
    <scope>NUCLEOTIDE SEQUENCE</scope>
    <source>
        <strain evidence="2">SMH4131-1</strain>
    </source>
</reference>
<feature type="transmembrane region" description="Helical" evidence="1">
    <location>
        <begin position="12"/>
        <end position="34"/>
    </location>
</feature>
<dbReference type="Proteomes" id="UP001286456">
    <property type="component" value="Unassembled WGS sequence"/>
</dbReference>
<feature type="transmembrane region" description="Helical" evidence="1">
    <location>
        <begin position="98"/>
        <end position="116"/>
    </location>
</feature>
<keyword evidence="1" id="KW-0472">Membrane</keyword>
<feature type="transmembrane region" description="Helical" evidence="1">
    <location>
        <begin position="46"/>
        <end position="68"/>
    </location>
</feature>
<protein>
    <submittedName>
        <fullName evidence="2">Uncharacterized protein</fullName>
    </submittedName>
</protein>
<evidence type="ECO:0000313" key="3">
    <source>
        <dbReference type="Proteomes" id="UP001286456"/>
    </source>
</evidence>
<comment type="caution">
    <text evidence="2">The sequence shown here is derived from an EMBL/GenBank/DDBJ whole genome shotgun (WGS) entry which is preliminary data.</text>
</comment>
<evidence type="ECO:0000256" key="1">
    <source>
        <dbReference type="SAM" id="Phobius"/>
    </source>
</evidence>
<accession>A0AAE0J354</accession>